<gene>
    <name evidence="6" type="ORF">GXP69_08600</name>
</gene>
<evidence type="ECO:0000256" key="4">
    <source>
        <dbReference type="ARBA" id="ARBA00022989"/>
    </source>
</evidence>
<sequence length="147" mass="16202">MRVLAIASAGGHWVQLLRLLPAFEENEIVFVSTHKSFSQTVKNCPFYVIPDANRWNKLKLLKVCFCVLGLLYIIKPDVIITTGAAPGLMAVIAGRLLGAKTIWIDSIANVEKLSLSGRIALLFANRTYTQWPDLATSKIKYKGSVIG</sequence>
<protein>
    <submittedName>
        <fullName evidence="6">Oligosaccharide biosynthesis protein Alg14</fullName>
    </submittedName>
</protein>
<keyword evidence="5" id="KW-0472">Membrane</keyword>
<comment type="caution">
    <text evidence="6">The sequence shown here is derived from an EMBL/GenBank/DDBJ whole genome shotgun (WGS) entry which is preliminary data.</text>
</comment>
<dbReference type="RefSeq" id="WP_163914400.1">
    <property type="nucleotide sequence ID" value="NZ_JAAGWD010000003.1"/>
</dbReference>
<dbReference type="PANTHER" id="PTHR12154:SF4">
    <property type="entry name" value="UDP-N-ACETYLGLUCOSAMINE TRANSFERASE SUBUNIT ALG14 HOMOLOG"/>
    <property type="match status" value="1"/>
</dbReference>
<evidence type="ECO:0000256" key="2">
    <source>
        <dbReference type="ARBA" id="ARBA00022692"/>
    </source>
</evidence>
<dbReference type="GO" id="GO:0004577">
    <property type="term" value="F:N-acetylglucosaminyldiphosphodolichol N-acetylglucosaminyltransferase activity"/>
    <property type="evidence" value="ECO:0007669"/>
    <property type="project" value="TreeGrafter"/>
</dbReference>
<dbReference type="GO" id="GO:0006488">
    <property type="term" value="P:dolichol-linked oligosaccharide biosynthetic process"/>
    <property type="evidence" value="ECO:0007669"/>
    <property type="project" value="InterPro"/>
</dbReference>
<evidence type="ECO:0000256" key="3">
    <source>
        <dbReference type="ARBA" id="ARBA00022824"/>
    </source>
</evidence>
<dbReference type="Pfam" id="PF08660">
    <property type="entry name" value="Alg14"/>
    <property type="match status" value="1"/>
</dbReference>
<keyword evidence="2" id="KW-0812">Transmembrane</keyword>
<evidence type="ECO:0000256" key="1">
    <source>
        <dbReference type="ARBA" id="ARBA00004389"/>
    </source>
</evidence>
<keyword evidence="3" id="KW-0256">Endoplasmic reticulum</keyword>
<organism evidence="6 7">
    <name type="scientific">Pontibacter burrus</name>
    <dbReference type="NCBI Taxonomy" id="2704466"/>
    <lineage>
        <taxon>Bacteria</taxon>
        <taxon>Pseudomonadati</taxon>
        <taxon>Bacteroidota</taxon>
        <taxon>Cytophagia</taxon>
        <taxon>Cytophagales</taxon>
        <taxon>Hymenobacteraceae</taxon>
        <taxon>Pontibacter</taxon>
    </lineage>
</organism>
<dbReference type="AlphaFoldDB" id="A0A6B3LWC9"/>
<dbReference type="Gene3D" id="3.40.50.2000">
    <property type="entry name" value="Glycogen Phosphorylase B"/>
    <property type="match status" value="1"/>
</dbReference>
<evidence type="ECO:0000313" key="7">
    <source>
        <dbReference type="Proteomes" id="UP000474777"/>
    </source>
</evidence>
<dbReference type="InterPro" id="IPR013969">
    <property type="entry name" value="Oligosacch_biosynth_Alg14"/>
</dbReference>
<comment type="subcellular location">
    <subcellularLocation>
        <location evidence="1">Endoplasmic reticulum membrane</location>
        <topology evidence="1">Single-pass membrane protein</topology>
    </subcellularLocation>
</comment>
<dbReference type="EMBL" id="JAAGWD010000003">
    <property type="protein sequence ID" value="NEM97751.1"/>
    <property type="molecule type" value="Genomic_DNA"/>
</dbReference>
<dbReference type="SUPFAM" id="SSF53756">
    <property type="entry name" value="UDP-Glycosyltransferase/glycogen phosphorylase"/>
    <property type="match status" value="1"/>
</dbReference>
<proteinExistence type="predicted"/>
<evidence type="ECO:0000313" key="6">
    <source>
        <dbReference type="EMBL" id="NEM97751.1"/>
    </source>
</evidence>
<dbReference type="PANTHER" id="PTHR12154">
    <property type="entry name" value="GLYCOSYL TRANSFERASE-RELATED"/>
    <property type="match status" value="1"/>
</dbReference>
<keyword evidence="7" id="KW-1185">Reference proteome</keyword>
<reference evidence="6 7" key="1">
    <citation type="submission" date="2020-02" db="EMBL/GenBank/DDBJ databases">
        <authorList>
            <person name="Kim M.K."/>
        </authorList>
    </citation>
    <scope>NUCLEOTIDE SEQUENCE [LARGE SCALE GENOMIC DNA]</scope>
    <source>
        <strain evidence="6 7">BT327</strain>
    </source>
</reference>
<accession>A0A6B3LWC9</accession>
<dbReference type="Proteomes" id="UP000474777">
    <property type="component" value="Unassembled WGS sequence"/>
</dbReference>
<evidence type="ECO:0000256" key="5">
    <source>
        <dbReference type="ARBA" id="ARBA00023136"/>
    </source>
</evidence>
<keyword evidence="4" id="KW-1133">Transmembrane helix</keyword>
<name>A0A6B3LWC9_9BACT</name>